<dbReference type="GO" id="GO:0010090">
    <property type="term" value="P:trichome morphogenesis"/>
    <property type="evidence" value="ECO:0007669"/>
    <property type="project" value="InterPro"/>
</dbReference>
<reference evidence="3" key="1">
    <citation type="submission" date="2022-05" db="EMBL/GenBank/DDBJ databases">
        <title>The Musa troglodytarum L. genome provides insights into the mechanism of non-climacteric behaviour and enrichment of carotenoids.</title>
        <authorList>
            <person name="Wang J."/>
        </authorList>
    </citation>
    <scope>NUCLEOTIDE SEQUENCE</scope>
    <source>
        <tissue evidence="3">Leaf</tissue>
    </source>
</reference>
<dbReference type="InterPro" id="IPR013087">
    <property type="entry name" value="Znf_C2H2_type"/>
</dbReference>
<dbReference type="AlphaFoldDB" id="A0A9E7FZH0"/>
<dbReference type="SUPFAM" id="SSF57667">
    <property type="entry name" value="beta-beta-alpha zinc fingers"/>
    <property type="match status" value="1"/>
</dbReference>
<keyword evidence="4" id="KW-1185">Reference proteome</keyword>
<dbReference type="OrthoDB" id="772256at2759"/>
<evidence type="ECO:0000259" key="2">
    <source>
        <dbReference type="PROSITE" id="PS00028"/>
    </source>
</evidence>
<dbReference type="GO" id="GO:0005634">
    <property type="term" value="C:nucleus"/>
    <property type="evidence" value="ECO:0007669"/>
    <property type="project" value="TreeGrafter"/>
</dbReference>
<feature type="domain" description="C2H2-type" evidence="2">
    <location>
        <begin position="61"/>
        <end position="81"/>
    </location>
</feature>
<evidence type="ECO:0000313" key="3">
    <source>
        <dbReference type="EMBL" id="URE02769.1"/>
    </source>
</evidence>
<dbReference type="Proteomes" id="UP001055439">
    <property type="component" value="Chromosome 5"/>
</dbReference>
<evidence type="ECO:0000256" key="1">
    <source>
        <dbReference type="SAM" id="MobiDB-lite"/>
    </source>
</evidence>
<name>A0A9E7FZH0_9LILI</name>
<gene>
    <name evidence="3" type="ORF">MUK42_21094</name>
</gene>
<dbReference type="GO" id="GO:0003700">
    <property type="term" value="F:DNA-binding transcription factor activity"/>
    <property type="evidence" value="ECO:0007669"/>
    <property type="project" value="TreeGrafter"/>
</dbReference>
<dbReference type="InterPro" id="IPR036236">
    <property type="entry name" value="Znf_C2H2_sf"/>
</dbReference>
<dbReference type="PANTHER" id="PTHR46353">
    <property type="entry name" value="ZINC FINGER PROTEIN 5"/>
    <property type="match status" value="1"/>
</dbReference>
<feature type="region of interest" description="Disordered" evidence="1">
    <location>
        <begin position="168"/>
        <end position="197"/>
    </location>
</feature>
<dbReference type="Gene3D" id="3.30.160.60">
    <property type="entry name" value="Classic Zinc Finger"/>
    <property type="match status" value="1"/>
</dbReference>
<dbReference type="PROSITE" id="PS00028">
    <property type="entry name" value="ZINC_FINGER_C2H2_1"/>
    <property type="match status" value="1"/>
</dbReference>
<dbReference type="EMBL" id="CP097507">
    <property type="protein sequence ID" value="URE02769.1"/>
    <property type="molecule type" value="Genomic_DNA"/>
</dbReference>
<dbReference type="PANTHER" id="PTHR46353:SF9">
    <property type="entry name" value="ZINC FINGER PROTEIN GIS3"/>
    <property type="match status" value="1"/>
</dbReference>
<accession>A0A9E7FZH0</accession>
<dbReference type="InterPro" id="IPR044299">
    <property type="entry name" value="GIS3/ZFP5/ZFP6"/>
</dbReference>
<protein>
    <submittedName>
        <fullName evidence="3">Zinc finger protein</fullName>
    </submittedName>
</protein>
<organism evidence="3 4">
    <name type="scientific">Musa troglodytarum</name>
    <name type="common">fe'i banana</name>
    <dbReference type="NCBI Taxonomy" id="320322"/>
    <lineage>
        <taxon>Eukaryota</taxon>
        <taxon>Viridiplantae</taxon>
        <taxon>Streptophyta</taxon>
        <taxon>Embryophyta</taxon>
        <taxon>Tracheophyta</taxon>
        <taxon>Spermatophyta</taxon>
        <taxon>Magnoliopsida</taxon>
        <taxon>Liliopsida</taxon>
        <taxon>Zingiberales</taxon>
        <taxon>Musaceae</taxon>
        <taxon>Musa</taxon>
    </lineage>
</organism>
<proteinExistence type="predicted"/>
<sequence length="213" mass="22777">MYSKDRRSIMAGTECDAKSTNPRFKLFGFLVSDNDELAPTAEATGDAAAGGGGADGRRYECQYCCREFANSQALGGHQNAHKKERQQLRRAQQLHRASLHRSPAAAANVHYYRRATSAAFAQLRSSWVRYSLPGPPASHSSLAARPILPSSAPPPYYSTSAAYGQDGDGDLRWCSEASRPSNGTRLDGSTVAEGATEDVSGLDLHLSLAPTGS</sequence>
<dbReference type="GO" id="GO:0009740">
    <property type="term" value="P:gibberellic acid mediated signaling pathway"/>
    <property type="evidence" value="ECO:0007669"/>
    <property type="project" value="TreeGrafter"/>
</dbReference>
<dbReference type="GO" id="GO:0009736">
    <property type="term" value="P:cytokinin-activated signaling pathway"/>
    <property type="evidence" value="ECO:0007669"/>
    <property type="project" value="TreeGrafter"/>
</dbReference>
<dbReference type="GO" id="GO:0000976">
    <property type="term" value="F:transcription cis-regulatory region binding"/>
    <property type="evidence" value="ECO:0007669"/>
    <property type="project" value="TreeGrafter"/>
</dbReference>
<evidence type="ECO:0000313" key="4">
    <source>
        <dbReference type="Proteomes" id="UP001055439"/>
    </source>
</evidence>